<evidence type="ECO:0000256" key="4">
    <source>
        <dbReference type="ARBA" id="ARBA00023306"/>
    </source>
</evidence>
<dbReference type="GO" id="GO:0032153">
    <property type="term" value="C:cell division site"/>
    <property type="evidence" value="ECO:0007669"/>
    <property type="project" value="TreeGrafter"/>
</dbReference>
<reference evidence="6 7" key="1">
    <citation type="journal article" date="2012" name="J. Bacteriol.">
        <title>Genome Sequence of Gallaecimonas xiamenensis Type Strain 3-C-1.</title>
        <authorList>
            <person name="Lai Q."/>
            <person name="Wang L."/>
            <person name="Wang W."/>
            <person name="Shao Z."/>
        </authorList>
    </citation>
    <scope>NUCLEOTIDE SEQUENCE [LARGE SCALE GENOMIC DNA]</scope>
    <source>
        <strain evidence="6 7">3-C-1</strain>
    </source>
</reference>
<dbReference type="GO" id="GO:0043093">
    <property type="term" value="P:FtsZ-dependent cytokinesis"/>
    <property type="evidence" value="ECO:0007669"/>
    <property type="project" value="UniProtKB-UniRule"/>
</dbReference>
<dbReference type="GO" id="GO:0000917">
    <property type="term" value="P:division septum assembly"/>
    <property type="evidence" value="ECO:0007669"/>
    <property type="project" value="UniProtKB-KW"/>
</dbReference>
<dbReference type="InterPro" id="IPR027462">
    <property type="entry name" value="ZapD_C"/>
</dbReference>
<dbReference type="PANTHER" id="PTHR39455:SF1">
    <property type="entry name" value="CELL DIVISION PROTEIN ZAPD"/>
    <property type="match status" value="1"/>
</dbReference>
<comment type="caution">
    <text evidence="6">The sequence shown here is derived from an EMBL/GenBank/DDBJ whole genome shotgun (WGS) entry which is preliminary data.</text>
</comment>
<name>K2K1R0_9GAMM</name>
<dbReference type="PANTHER" id="PTHR39455">
    <property type="entry name" value="CELL DIVISION PROTEIN ZAPD"/>
    <property type="match status" value="1"/>
</dbReference>
<comment type="subcellular location">
    <subcellularLocation>
        <location evidence="5">Cytoplasm</location>
    </subcellularLocation>
    <text evidence="5">Localizes to mid-cell in an FtsZ-dependent manner.</text>
</comment>
<evidence type="ECO:0000256" key="5">
    <source>
        <dbReference type="HAMAP-Rule" id="MF_01092"/>
    </source>
</evidence>
<dbReference type="GO" id="GO:0005737">
    <property type="term" value="C:cytoplasm"/>
    <property type="evidence" value="ECO:0007669"/>
    <property type="project" value="UniProtKB-SubCell"/>
</dbReference>
<evidence type="ECO:0000256" key="2">
    <source>
        <dbReference type="ARBA" id="ARBA00022618"/>
    </source>
</evidence>
<evidence type="ECO:0000313" key="6">
    <source>
        <dbReference type="EMBL" id="EKE71430.1"/>
    </source>
</evidence>
<keyword evidence="1 5" id="KW-0963">Cytoplasm</keyword>
<gene>
    <name evidence="5" type="primary">zapD</name>
    <name evidence="6" type="ORF">B3C1_12379</name>
</gene>
<keyword evidence="2 5" id="KW-0132">Cell division</keyword>
<keyword evidence="3 5" id="KW-0717">Septation</keyword>
<dbReference type="InterPro" id="IPR036268">
    <property type="entry name" value="ZapD_sf"/>
</dbReference>
<dbReference type="eggNOG" id="COG4582">
    <property type="taxonomic scope" value="Bacteria"/>
</dbReference>
<comment type="function">
    <text evidence="5">Cell division factor that enhances FtsZ-ring assembly. Directly interacts with FtsZ and promotes bundling of FtsZ protofilaments, with a reduction in FtsZ GTPase activity.</text>
</comment>
<proteinExistence type="inferred from homology"/>
<dbReference type="EMBL" id="AMRI01000017">
    <property type="protein sequence ID" value="EKE71430.1"/>
    <property type="molecule type" value="Genomic_DNA"/>
</dbReference>
<dbReference type="AlphaFoldDB" id="K2K1R0"/>
<dbReference type="Pfam" id="PF07072">
    <property type="entry name" value="ZapD"/>
    <property type="match status" value="1"/>
</dbReference>
<accession>K2K1R0</accession>
<keyword evidence="7" id="KW-1185">Reference proteome</keyword>
<comment type="subunit">
    <text evidence="5">Interacts with FtsZ.</text>
</comment>
<dbReference type="Gene3D" id="2.60.440.10">
    <property type="entry name" value="YacF-like domains"/>
    <property type="match status" value="1"/>
</dbReference>
<dbReference type="SUPFAM" id="SSF160950">
    <property type="entry name" value="YacF-like"/>
    <property type="match status" value="1"/>
</dbReference>
<dbReference type="STRING" id="745411.B3C1_12379"/>
<evidence type="ECO:0000313" key="7">
    <source>
        <dbReference type="Proteomes" id="UP000006755"/>
    </source>
</evidence>
<sequence length="245" mass="27645">MDCQFEFPLSEKFRAYLRLDYLLRRLFKAADNADWPFFTALFDLLDVLERGDIKAELIKDLERTIEQLGRWAAMPGVDAEQLSGLNKELQGHRQWLLTQQRLPPGWRDDPLLMALRARFSVAGGDAPFDLPQLACWQQRSAVLQQADVAAWLDKVEPVARALGLFLHLVREGGRREQVLARNGFYQASAENLVLLQLAGLPAGLYPSVSGHRGRYTVRLMALGDDGETTAVADDIPMVLTHCSWQ</sequence>
<protein>
    <recommendedName>
        <fullName evidence="5">Cell division protein ZapD</fullName>
    </recommendedName>
    <alternativeName>
        <fullName evidence="5">Z ring-associated protein D</fullName>
    </alternativeName>
</protein>
<evidence type="ECO:0000256" key="3">
    <source>
        <dbReference type="ARBA" id="ARBA00023210"/>
    </source>
</evidence>
<comment type="similarity">
    <text evidence="5">Belongs to the ZapD family.</text>
</comment>
<dbReference type="Gene3D" id="1.10.3900.10">
    <property type="entry name" value="YacF-like"/>
    <property type="match status" value="1"/>
</dbReference>
<organism evidence="6 7">
    <name type="scientific">Gallaecimonas xiamenensis 3-C-1</name>
    <dbReference type="NCBI Taxonomy" id="745411"/>
    <lineage>
        <taxon>Bacteria</taxon>
        <taxon>Pseudomonadati</taxon>
        <taxon>Pseudomonadota</taxon>
        <taxon>Gammaproteobacteria</taxon>
        <taxon>Enterobacterales</taxon>
        <taxon>Gallaecimonadaceae</taxon>
        <taxon>Gallaecimonas</taxon>
    </lineage>
</organism>
<keyword evidence="4 5" id="KW-0131">Cell cycle</keyword>
<dbReference type="InterPro" id="IPR009777">
    <property type="entry name" value="ZapD"/>
</dbReference>
<dbReference type="HAMAP" id="MF_01092">
    <property type="entry name" value="ZapD"/>
    <property type="match status" value="1"/>
</dbReference>
<dbReference type="Proteomes" id="UP000006755">
    <property type="component" value="Unassembled WGS sequence"/>
</dbReference>
<evidence type="ECO:0000256" key="1">
    <source>
        <dbReference type="ARBA" id="ARBA00022490"/>
    </source>
</evidence>